<dbReference type="AlphaFoldDB" id="A0A6C0P4X3"/>
<evidence type="ECO:0000313" key="4">
    <source>
        <dbReference type="EMBL" id="QHW33495.1"/>
    </source>
</evidence>
<dbReference type="Gene3D" id="3.10.50.40">
    <property type="match status" value="1"/>
</dbReference>
<dbReference type="InterPro" id="IPR027304">
    <property type="entry name" value="Trigger_fact/SurA_dom_sf"/>
</dbReference>
<dbReference type="KEGG" id="prz:GZH47_23645"/>
<evidence type="ECO:0000259" key="3">
    <source>
        <dbReference type="Pfam" id="PF13145"/>
    </source>
</evidence>
<name>A0A6C0P4X3_9BACL</name>
<organism evidence="4 5">
    <name type="scientific">Paenibacillus rhizovicinus</name>
    <dbReference type="NCBI Taxonomy" id="2704463"/>
    <lineage>
        <taxon>Bacteria</taxon>
        <taxon>Bacillati</taxon>
        <taxon>Bacillota</taxon>
        <taxon>Bacilli</taxon>
        <taxon>Bacillales</taxon>
        <taxon>Paenibacillaceae</taxon>
        <taxon>Paenibacillus</taxon>
    </lineage>
</organism>
<feature type="compositionally biased region" description="Low complexity" evidence="1">
    <location>
        <begin position="11"/>
        <end position="22"/>
    </location>
</feature>
<dbReference type="Pfam" id="PF13145">
    <property type="entry name" value="Rotamase_2"/>
    <property type="match status" value="1"/>
</dbReference>
<dbReference type="PANTHER" id="PTHR47245">
    <property type="entry name" value="PEPTIDYLPROLYL ISOMERASE"/>
    <property type="match status" value="1"/>
</dbReference>
<dbReference type="SUPFAM" id="SSF54534">
    <property type="entry name" value="FKBP-like"/>
    <property type="match status" value="1"/>
</dbReference>
<feature type="compositionally biased region" description="Basic and acidic residues" evidence="1">
    <location>
        <begin position="24"/>
        <end position="36"/>
    </location>
</feature>
<keyword evidence="2" id="KW-1133">Transmembrane helix</keyword>
<protein>
    <recommendedName>
        <fullName evidence="3">PpiC domain-containing protein</fullName>
    </recommendedName>
</protein>
<dbReference type="InterPro" id="IPR046357">
    <property type="entry name" value="PPIase_dom_sf"/>
</dbReference>
<dbReference type="InterPro" id="IPR050245">
    <property type="entry name" value="PrsA_foldase"/>
</dbReference>
<dbReference type="GO" id="GO:0003755">
    <property type="term" value="F:peptidyl-prolyl cis-trans isomerase activity"/>
    <property type="evidence" value="ECO:0007669"/>
    <property type="project" value="InterPro"/>
</dbReference>
<keyword evidence="2" id="KW-0812">Transmembrane</keyword>
<keyword evidence="5" id="KW-1185">Reference proteome</keyword>
<evidence type="ECO:0000256" key="2">
    <source>
        <dbReference type="SAM" id="Phobius"/>
    </source>
</evidence>
<dbReference type="Proteomes" id="UP000479114">
    <property type="component" value="Chromosome"/>
</dbReference>
<feature type="domain" description="PpiC" evidence="3">
    <location>
        <begin position="217"/>
        <end position="336"/>
    </location>
</feature>
<dbReference type="PANTHER" id="PTHR47245:SF2">
    <property type="entry name" value="PEPTIDYL-PROLYL CIS-TRANS ISOMERASE HP_0175-RELATED"/>
    <property type="match status" value="1"/>
</dbReference>
<evidence type="ECO:0000313" key="5">
    <source>
        <dbReference type="Proteomes" id="UP000479114"/>
    </source>
</evidence>
<reference evidence="4 5" key="1">
    <citation type="submission" date="2020-02" db="EMBL/GenBank/DDBJ databases">
        <title>Paenibacillus sp. nov., isolated from rhizosphere soil of tomato.</title>
        <authorList>
            <person name="Weon H.-Y."/>
            <person name="Lee S.A."/>
        </authorList>
    </citation>
    <scope>NUCLEOTIDE SEQUENCE [LARGE SCALE GENOMIC DNA]</scope>
    <source>
        <strain evidence="4 5">14171R-81</strain>
    </source>
</reference>
<sequence length="395" mass="43706">MKKQALRPNSANATAKTKANKAGRNAEKASRREAARQPHRKRRIYIWPGVAAVLLALILGLVAWRSPGGSPNPSDVIARVDGEPVSYGEFAHELTANRAVVIGYFKDKYGTEFSPDFWTTAVGGELPLDRVKRLALDASVRRKVQQIEARKHGLTADISYRTLLRTMKETNADREAKVKRNEVVYGPVTFDEQRFIDDSGQRLFQALRDELQPGFAITDAEISAYYEANKTQFELGDSRTIRAIEVVFADEQDRKQAIGSARSKLNDILAQLDGGAKFADVYDRLSADSASGLSVSERVYDYKTPRTESINHPVLMAAINKLAAGQTSGLVEDGLSIGIYACVDKSGIAAIPLNEAEPQIKKDLASTAYNRFVDELQRKAQVEIDDRNMAKVEMQ</sequence>
<dbReference type="SUPFAM" id="SSF109998">
    <property type="entry name" value="Triger factor/SurA peptide-binding domain-like"/>
    <property type="match status" value="1"/>
</dbReference>
<proteinExistence type="predicted"/>
<accession>A0A6C0P4X3</accession>
<gene>
    <name evidence="4" type="ORF">GZH47_23645</name>
</gene>
<feature type="region of interest" description="Disordered" evidence="1">
    <location>
        <begin position="1"/>
        <end position="36"/>
    </location>
</feature>
<dbReference type="RefSeq" id="WP_162643491.1">
    <property type="nucleotide sequence ID" value="NZ_CP048286.1"/>
</dbReference>
<evidence type="ECO:0000256" key="1">
    <source>
        <dbReference type="SAM" id="MobiDB-lite"/>
    </source>
</evidence>
<keyword evidence="2" id="KW-0472">Membrane</keyword>
<dbReference type="EMBL" id="CP048286">
    <property type="protein sequence ID" value="QHW33495.1"/>
    <property type="molecule type" value="Genomic_DNA"/>
</dbReference>
<dbReference type="InterPro" id="IPR000297">
    <property type="entry name" value="PPIase_PpiC"/>
</dbReference>
<feature type="transmembrane region" description="Helical" evidence="2">
    <location>
        <begin position="44"/>
        <end position="64"/>
    </location>
</feature>